<comment type="caution">
    <text evidence="1">The sequence shown here is derived from an EMBL/GenBank/DDBJ whole genome shotgun (WGS) entry which is preliminary data.</text>
</comment>
<protein>
    <submittedName>
        <fullName evidence="1">Uncharacterized protein</fullName>
    </submittedName>
</protein>
<accession>A0A3D8QKR2</accession>
<sequence>MAAQQFISAGNAAPVNPANASISLAPNFKICEVDDKFEPETKSIAVPPSPPLGVLSRFSGKFCGKGFNLIFRPNSGPPTTTTFPNPIQPAAPTPPSENVLELNLTTETLSFSDPLGSIPNRGLETQNDIFLNGVPYVQAINDVTNTATGKADGKPTGIHFEPGLWMHIPATTVDPVLGESLTRMASIPHGTTINAQCLAPTTTFAGPPKIEPVDITPFVIANGKKVRFASQTASDIATPRLPQDLSKFIAAGTITQAILDDPNTVLRNANNGKNITKTVVFQVSTTPTVPELGGGTANIAFLLGNNLGPNASAVQMTATFWIETVQHKIVVPIFKPGQPALKIKPAEPHPGAEVPVFTVNPPHEITEPKTITVTSTQIQYSQVVFLNFAKLTWPHVSVATLVPTSEQTVPPSAWN</sequence>
<evidence type="ECO:0000313" key="1">
    <source>
        <dbReference type="EMBL" id="RDW62405.1"/>
    </source>
</evidence>
<keyword evidence="2" id="KW-1185">Reference proteome</keyword>
<dbReference type="Proteomes" id="UP000256645">
    <property type="component" value="Unassembled WGS sequence"/>
</dbReference>
<evidence type="ECO:0000313" key="2">
    <source>
        <dbReference type="Proteomes" id="UP000256645"/>
    </source>
</evidence>
<dbReference type="EMBL" id="PDLM01000014">
    <property type="protein sequence ID" value="RDW62405.1"/>
    <property type="molecule type" value="Genomic_DNA"/>
</dbReference>
<reference evidence="1 2" key="1">
    <citation type="journal article" date="2018" name="IMA Fungus">
        <title>IMA Genome-F 9: Draft genome sequence of Annulohypoxylon stygium, Aspergillus mulundensis, Berkeleyomyces basicola (syn. Thielaviopsis basicola), Ceratocystis smalleyi, two Cercospora beticola strains, Coleophoma cylindrospora, Fusarium fracticaudum, Phialophora cf. hyalina, and Morchella septimelata.</title>
        <authorList>
            <person name="Wingfield B.D."/>
            <person name="Bills G.F."/>
            <person name="Dong Y."/>
            <person name="Huang W."/>
            <person name="Nel W.J."/>
            <person name="Swalarsk-Parry B.S."/>
            <person name="Vaghefi N."/>
            <person name="Wilken P.M."/>
            <person name="An Z."/>
            <person name="de Beer Z.W."/>
            <person name="De Vos L."/>
            <person name="Chen L."/>
            <person name="Duong T.A."/>
            <person name="Gao Y."/>
            <person name="Hammerbacher A."/>
            <person name="Kikkert J.R."/>
            <person name="Li Y."/>
            <person name="Li H."/>
            <person name="Li K."/>
            <person name="Li Q."/>
            <person name="Liu X."/>
            <person name="Ma X."/>
            <person name="Naidoo K."/>
            <person name="Pethybridge S.J."/>
            <person name="Sun J."/>
            <person name="Steenkamp E.T."/>
            <person name="van der Nest M.A."/>
            <person name="van Wyk S."/>
            <person name="Wingfield M.J."/>
            <person name="Xiong C."/>
            <person name="Yue Q."/>
            <person name="Zhang X."/>
        </authorList>
    </citation>
    <scope>NUCLEOTIDE SEQUENCE [LARGE SCALE GENOMIC DNA]</scope>
    <source>
        <strain evidence="1 2">BP6252</strain>
    </source>
</reference>
<gene>
    <name evidence="1" type="ORF">BP6252_11838</name>
</gene>
<proteinExistence type="predicted"/>
<dbReference type="AlphaFoldDB" id="A0A3D8QKR2"/>
<dbReference type="InterPro" id="IPR047975">
    <property type="entry name" value="Heme_bind_FMP"/>
</dbReference>
<dbReference type="OrthoDB" id="1933717at2759"/>
<name>A0A3D8QKR2_9HELO</name>
<dbReference type="NCBIfam" id="NF040572">
    <property type="entry name" value="heme_bind_FMP"/>
    <property type="match status" value="1"/>
</dbReference>
<organism evidence="1 2">
    <name type="scientific">Coleophoma cylindrospora</name>
    <dbReference type="NCBI Taxonomy" id="1849047"/>
    <lineage>
        <taxon>Eukaryota</taxon>
        <taxon>Fungi</taxon>
        <taxon>Dikarya</taxon>
        <taxon>Ascomycota</taxon>
        <taxon>Pezizomycotina</taxon>
        <taxon>Leotiomycetes</taxon>
        <taxon>Helotiales</taxon>
        <taxon>Dermateaceae</taxon>
        <taxon>Coleophoma</taxon>
    </lineage>
</organism>